<dbReference type="Pfam" id="PF20765">
    <property type="entry name" value="Phage_tail_terminator_8"/>
    <property type="match status" value="1"/>
</dbReference>
<evidence type="ECO:0000313" key="1">
    <source>
        <dbReference type="EMBL" id="DAE32628.1"/>
    </source>
</evidence>
<proteinExistence type="predicted"/>
<sequence>MITAVEIVKALTVKCRELLNCDVNDRDISEGFTRPSFFIEVVDFNNEDIGEILRGDTLNIYIYYFNEKREIGYLNLLKARETLREMLAMPVSVADGFSITASDIVETINKADMSYITNFDVTIYQNRPEADAPYMEKLAVNGELQESTEE</sequence>
<accession>A0A8S5RNN2</accession>
<dbReference type="InterPro" id="IPR049254">
    <property type="entry name" value="Phage_tail_terminator"/>
</dbReference>
<dbReference type="EMBL" id="BK059126">
    <property type="protein sequence ID" value="DAE32628.1"/>
    <property type="molecule type" value="Genomic_DNA"/>
</dbReference>
<name>A0A8S5RNN2_9VIRU</name>
<protein>
    <submittedName>
        <fullName evidence="1">Tail completion protein</fullName>
    </submittedName>
</protein>
<reference evidence="1" key="1">
    <citation type="journal article" date="2021" name="Proc. Natl. Acad. Sci. U.S.A.">
        <title>A Catalog of Tens of Thousands of Viruses from Human Metagenomes Reveals Hidden Associations with Chronic Diseases.</title>
        <authorList>
            <person name="Tisza M.J."/>
            <person name="Buck C.B."/>
        </authorList>
    </citation>
    <scope>NUCLEOTIDE SEQUENCE</scope>
    <source>
        <strain evidence="1">Cts3e7</strain>
    </source>
</reference>
<organism evidence="1">
    <name type="scientific">Virus sp. cts3e7</name>
    <dbReference type="NCBI Taxonomy" id="2825802"/>
    <lineage>
        <taxon>Viruses</taxon>
    </lineage>
</organism>